<keyword evidence="13" id="KW-1185">Reference proteome</keyword>
<evidence type="ECO:0000256" key="1">
    <source>
        <dbReference type="ARBA" id="ARBA00004648"/>
    </source>
</evidence>
<dbReference type="EMBL" id="MU129034">
    <property type="protein sequence ID" value="KAF9509481.1"/>
    <property type="molecule type" value="Genomic_DNA"/>
</dbReference>
<sequence length="386" mass="42072">MRTQHAIHALQNFPVWSVGFISDTRLVLGGGGGSGRSGVKNKLRLYEIQDQGNVIELINESELERDEDAPMTMAVHPTDGALVCGVNSSIESLQKGTNEHCRLYVVRDNTLSPVGPALSYRLGLNSNVLQNVTTFSKDFNLIAVGSTDNEVVVLSYPSLSVVATPFHIPSGQLYGLDFSPSSLLITTDTMLYMISLPLKIAAKDQEGSEDEPHEVKLPELEIEQQIPLPPLDVLGGKGDRGAVRVFNPLQSETMYTVINSAPPSGRSRNLKAVERKSYLVRWERATTGKSRKRTWHFKKARNIGKRAITVFDISESGKLLAYGASDASVGVLDARTLAPLLTILKAHDFPPTALQFNPRSSLLVSGSADASVRVMVIPMTFSSCRL</sequence>
<keyword evidence="7" id="KW-0931">ER-Golgi transport</keyword>
<dbReference type="Pfam" id="PF00400">
    <property type="entry name" value="WD40"/>
    <property type="match status" value="1"/>
</dbReference>
<dbReference type="GO" id="GO:0005085">
    <property type="term" value="F:guanyl-nucleotide exchange factor activity"/>
    <property type="evidence" value="ECO:0007669"/>
    <property type="project" value="InterPro"/>
</dbReference>
<dbReference type="InterPro" id="IPR001680">
    <property type="entry name" value="WD40_rpt"/>
</dbReference>
<gene>
    <name evidence="12" type="ORF">BS47DRAFT_1301358</name>
</gene>
<comment type="subcellular location">
    <subcellularLocation>
        <location evidence="1">Endoplasmic reticulum membrane</location>
        <topology evidence="1">Single-pass type II membrane protein</topology>
    </subcellularLocation>
</comment>
<comment type="caution">
    <text evidence="12">The sequence shown here is derived from an EMBL/GenBank/DDBJ whole genome shotgun (WGS) entry which is preliminary data.</text>
</comment>
<dbReference type="Proteomes" id="UP000886523">
    <property type="component" value="Unassembled WGS sequence"/>
</dbReference>
<dbReference type="GO" id="GO:0005789">
    <property type="term" value="C:endoplasmic reticulum membrane"/>
    <property type="evidence" value="ECO:0007669"/>
    <property type="project" value="UniProtKB-SubCell"/>
</dbReference>
<dbReference type="OrthoDB" id="2013972at2759"/>
<dbReference type="SMART" id="SM00320">
    <property type="entry name" value="WD40"/>
    <property type="match status" value="4"/>
</dbReference>
<dbReference type="PANTHER" id="PTHR23284:SF0">
    <property type="entry name" value="PROLACTIN REGULATORY ELEMENT-BINDING PROTEIN"/>
    <property type="match status" value="1"/>
</dbReference>
<keyword evidence="8" id="KW-0653">Protein transport</keyword>
<dbReference type="PROSITE" id="PS50082">
    <property type="entry name" value="WD_REPEATS_2"/>
    <property type="match status" value="1"/>
</dbReference>
<evidence type="ECO:0000313" key="13">
    <source>
        <dbReference type="Proteomes" id="UP000886523"/>
    </source>
</evidence>
<reference evidence="12" key="1">
    <citation type="journal article" date="2020" name="Nat. Commun.">
        <title>Large-scale genome sequencing of mycorrhizal fungi provides insights into the early evolution of symbiotic traits.</title>
        <authorList>
            <person name="Miyauchi S."/>
            <person name="Kiss E."/>
            <person name="Kuo A."/>
            <person name="Drula E."/>
            <person name="Kohler A."/>
            <person name="Sanchez-Garcia M."/>
            <person name="Morin E."/>
            <person name="Andreopoulos B."/>
            <person name="Barry K.W."/>
            <person name="Bonito G."/>
            <person name="Buee M."/>
            <person name="Carver A."/>
            <person name="Chen C."/>
            <person name="Cichocki N."/>
            <person name="Clum A."/>
            <person name="Culley D."/>
            <person name="Crous P.W."/>
            <person name="Fauchery L."/>
            <person name="Girlanda M."/>
            <person name="Hayes R.D."/>
            <person name="Keri Z."/>
            <person name="LaButti K."/>
            <person name="Lipzen A."/>
            <person name="Lombard V."/>
            <person name="Magnuson J."/>
            <person name="Maillard F."/>
            <person name="Murat C."/>
            <person name="Nolan M."/>
            <person name="Ohm R.A."/>
            <person name="Pangilinan J."/>
            <person name="Pereira M.F."/>
            <person name="Perotto S."/>
            <person name="Peter M."/>
            <person name="Pfister S."/>
            <person name="Riley R."/>
            <person name="Sitrit Y."/>
            <person name="Stielow J.B."/>
            <person name="Szollosi G."/>
            <person name="Zifcakova L."/>
            <person name="Stursova M."/>
            <person name="Spatafora J.W."/>
            <person name="Tedersoo L."/>
            <person name="Vaario L.M."/>
            <person name="Yamada A."/>
            <person name="Yan M."/>
            <person name="Wang P."/>
            <person name="Xu J."/>
            <person name="Bruns T."/>
            <person name="Baldrian P."/>
            <person name="Vilgalys R."/>
            <person name="Dunand C."/>
            <person name="Henrissat B."/>
            <person name="Grigoriev I.V."/>
            <person name="Hibbett D."/>
            <person name="Nagy L.G."/>
            <person name="Martin F.M."/>
        </authorList>
    </citation>
    <scope>NUCLEOTIDE SEQUENCE</scope>
    <source>
        <strain evidence="12">UP504</strain>
    </source>
</reference>
<dbReference type="InterPro" id="IPR015943">
    <property type="entry name" value="WD40/YVTN_repeat-like_dom_sf"/>
</dbReference>
<dbReference type="PANTHER" id="PTHR23284">
    <property type="entry name" value="PROLACTIN REGULATORY ELEMENT BINDING PROTEIN"/>
    <property type="match status" value="1"/>
</dbReference>
<dbReference type="GO" id="GO:0006888">
    <property type="term" value="P:endoplasmic reticulum to Golgi vesicle-mediated transport"/>
    <property type="evidence" value="ECO:0007669"/>
    <property type="project" value="TreeGrafter"/>
</dbReference>
<keyword evidence="6" id="KW-0256">Endoplasmic reticulum</keyword>
<evidence type="ECO:0000313" key="12">
    <source>
        <dbReference type="EMBL" id="KAF9509481.1"/>
    </source>
</evidence>
<feature type="repeat" description="WD" evidence="11">
    <location>
        <begin position="344"/>
        <end position="374"/>
    </location>
</feature>
<dbReference type="GO" id="GO:0015031">
    <property type="term" value="P:protein transport"/>
    <property type="evidence" value="ECO:0007669"/>
    <property type="project" value="UniProtKB-KW"/>
</dbReference>
<keyword evidence="2" id="KW-0813">Transport</keyword>
<keyword evidence="5" id="KW-0677">Repeat</keyword>
<dbReference type="InterPro" id="IPR045260">
    <property type="entry name" value="Sec12-like"/>
</dbReference>
<dbReference type="Gene3D" id="2.130.10.10">
    <property type="entry name" value="YVTN repeat-like/Quinoprotein amine dehydrogenase"/>
    <property type="match status" value="2"/>
</dbReference>
<evidence type="ECO:0000256" key="11">
    <source>
        <dbReference type="PROSITE-ProRule" id="PRU00221"/>
    </source>
</evidence>
<evidence type="ECO:0008006" key="14">
    <source>
        <dbReference type="Google" id="ProtNLM"/>
    </source>
</evidence>
<evidence type="ECO:0000256" key="8">
    <source>
        <dbReference type="ARBA" id="ARBA00022927"/>
    </source>
</evidence>
<keyword evidence="4" id="KW-0812">Transmembrane</keyword>
<evidence type="ECO:0000256" key="2">
    <source>
        <dbReference type="ARBA" id="ARBA00022448"/>
    </source>
</evidence>
<evidence type="ECO:0000256" key="3">
    <source>
        <dbReference type="ARBA" id="ARBA00022574"/>
    </source>
</evidence>
<dbReference type="InterPro" id="IPR036322">
    <property type="entry name" value="WD40_repeat_dom_sf"/>
</dbReference>
<proteinExistence type="predicted"/>
<evidence type="ECO:0000256" key="9">
    <source>
        <dbReference type="ARBA" id="ARBA00022989"/>
    </source>
</evidence>
<organism evidence="12 13">
    <name type="scientific">Hydnum rufescens UP504</name>
    <dbReference type="NCBI Taxonomy" id="1448309"/>
    <lineage>
        <taxon>Eukaryota</taxon>
        <taxon>Fungi</taxon>
        <taxon>Dikarya</taxon>
        <taxon>Basidiomycota</taxon>
        <taxon>Agaricomycotina</taxon>
        <taxon>Agaricomycetes</taxon>
        <taxon>Cantharellales</taxon>
        <taxon>Hydnaceae</taxon>
        <taxon>Hydnum</taxon>
    </lineage>
</organism>
<dbReference type="SUPFAM" id="SSF50978">
    <property type="entry name" value="WD40 repeat-like"/>
    <property type="match status" value="1"/>
</dbReference>
<evidence type="ECO:0000256" key="10">
    <source>
        <dbReference type="ARBA" id="ARBA00023136"/>
    </source>
</evidence>
<evidence type="ECO:0000256" key="6">
    <source>
        <dbReference type="ARBA" id="ARBA00022824"/>
    </source>
</evidence>
<evidence type="ECO:0000256" key="4">
    <source>
        <dbReference type="ARBA" id="ARBA00022692"/>
    </source>
</evidence>
<dbReference type="AlphaFoldDB" id="A0A9P6DNY3"/>
<keyword evidence="3 11" id="KW-0853">WD repeat</keyword>
<keyword evidence="9" id="KW-1133">Transmembrane helix</keyword>
<keyword evidence="10" id="KW-0472">Membrane</keyword>
<evidence type="ECO:0000256" key="7">
    <source>
        <dbReference type="ARBA" id="ARBA00022892"/>
    </source>
</evidence>
<protein>
    <recommendedName>
        <fullName evidence="14">WD40 repeat-like protein</fullName>
    </recommendedName>
</protein>
<name>A0A9P6DNY3_9AGAM</name>
<dbReference type="GO" id="GO:0003400">
    <property type="term" value="P:regulation of COPII vesicle coating"/>
    <property type="evidence" value="ECO:0007669"/>
    <property type="project" value="TreeGrafter"/>
</dbReference>
<evidence type="ECO:0000256" key="5">
    <source>
        <dbReference type="ARBA" id="ARBA00022737"/>
    </source>
</evidence>
<accession>A0A9P6DNY3</accession>